<organism evidence="4">
    <name type="scientific">uncultured Anaerotruncus sp</name>
    <dbReference type="NCBI Taxonomy" id="905011"/>
    <lineage>
        <taxon>Bacteria</taxon>
        <taxon>Bacillati</taxon>
        <taxon>Bacillota</taxon>
        <taxon>Clostridia</taxon>
        <taxon>Eubacteriales</taxon>
        <taxon>Oscillospiraceae</taxon>
        <taxon>Anaerotruncus</taxon>
        <taxon>environmental samples</taxon>
    </lineage>
</organism>
<keyword evidence="2 3" id="KW-0663">Pyridoxal phosphate</keyword>
<feature type="modified residue" description="N6-(pyridoxal phosphate)lysine" evidence="2">
    <location>
        <position position="186"/>
    </location>
</feature>
<dbReference type="GO" id="GO:0099620">
    <property type="term" value="F:UDP-4-amino-4-deoxy-L-arabinose aminotransferase"/>
    <property type="evidence" value="ECO:0007669"/>
    <property type="project" value="UniProtKB-EC"/>
</dbReference>
<accession>A0A6N2RCX4</accession>
<dbReference type="SUPFAM" id="SSF53383">
    <property type="entry name" value="PLP-dependent transferases"/>
    <property type="match status" value="1"/>
</dbReference>
<dbReference type="PIRSF" id="PIRSF000390">
    <property type="entry name" value="PLP_StrS"/>
    <property type="match status" value="1"/>
</dbReference>
<dbReference type="CDD" id="cd00616">
    <property type="entry name" value="AHBA_syn"/>
    <property type="match status" value="1"/>
</dbReference>
<keyword evidence="4" id="KW-0808">Transferase</keyword>
<name>A0A6N2RCX4_9FIRM</name>
<gene>
    <name evidence="4" type="primary">arnB</name>
    <name evidence="4" type="ORF">AULFYP135_00363</name>
</gene>
<dbReference type="Pfam" id="PF01041">
    <property type="entry name" value="DegT_DnrJ_EryC1"/>
    <property type="match status" value="1"/>
</dbReference>
<evidence type="ECO:0000256" key="1">
    <source>
        <dbReference type="PIRSR" id="PIRSR000390-1"/>
    </source>
</evidence>
<protein>
    <submittedName>
        <fullName evidence="4">UDP-4-amino-4-deoxy-L-arabinose--oxoglutarate aminotransferase</fullName>
        <ecNumber evidence="4">2.6.1.87</ecNumber>
    </submittedName>
</protein>
<dbReference type="EMBL" id="CACRSL010000003">
    <property type="protein sequence ID" value="VYS78656.1"/>
    <property type="molecule type" value="Genomic_DNA"/>
</dbReference>
<dbReference type="PANTHER" id="PTHR30244:SF34">
    <property type="entry name" value="DTDP-4-AMINO-4,6-DIDEOXYGALACTOSE TRANSAMINASE"/>
    <property type="match status" value="1"/>
</dbReference>
<dbReference type="Gene3D" id="3.90.1150.10">
    <property type="entry name" value="Aspartate Aminotransferase, domain 1"/>
    <property type="match status" value="1"/>
</dbReference>
<dbReference type="Gene3D" id="3.40.640.10">
    <property type="entry name" value="Type I PLP-dependent aspartate aminotransferase-like (Major domain)"/>
    <property type="match status" value="1"/>
</dbReference>
<dbReference type="InterPro" id="IPR000653">
    <property type="entry name" value="DegT/StrS_aminotransferase"/>
</dbReference>
<dbReference type="AlphaFoldDB" id="A0A6N2RCX4"/>
<comment type="similarity">
    <text evidence="3">Belongs to the DegT/DnrJ/EryC1 family.</text>
</comment>
<proteinExistence type="inferred from homology"/>
<dbReference type="InterPro" id="IPR015422">
    <property type="entry name" value="PyrdxlP-dep_Trfase_small"/>
</dbReference>
<reference evidence="4" key="1">
    <citation type="submission" date="2019-11" db="EMBL/GenBank/DDBJ databases">
        <authorList>
            <person name="Feng L."/>
        </authorList>
    </citation>
    <scope>NUCLEOTIDE SEQUENCE</scope>
    <source>
        <strain evidence="4">AundefinedLFYP135</strain>
    </source>
</reference>
<feature type="active site" description="Proton acceptor" evidence="1">
    <location>
        <position position="186"/>
    </location>
</feature>
<dbReference type="EC" id="2.6.1.87" evidence="4"/>
<dbReference type="GO" id="GO:0030170">
    <property type="term" value="F:pyridoxal phosphate binding"/>
    <property type="evidence" value="ECO:0007669"/>
    <property type="project" value="TreeGrafter"/>
</dbReference>
<evidence type="ECO:0000256" key="3">
    <source>
        <dbReference type="RuleBase" id="RU004508"/>
    </source>
</evidence>
<evidence type="ECO:0000256" key="2">
    <source>
        <dbReference type="PIRSR" id="PIRSR000390-2"/>
    </source>
</evidence>
<sequence length="388" mass="43214">MNVREEFLPYAQPSLTHRELEEVLEAVRSLWWSRGEKCQRFEEEFAQKVGARYAVSMNSCTAALEVALCAYGVSPGDEVITTPMTFCSTANVALHLGARPIFCDIDPQTGLIDPAGIEPLITDKTRAILPVHYGGQPCDLKEIYAIADKNGLVVIEDAAHAAGAFYHGEPIGNCRDAAAFSFYATKNLATGEGGMLTTNDPEVAEKARVLSLHGMDKNAYNRYQEGGSHLYDVVYPGYKFNMGELAAALGLAQLERLDQMQATRRRYATLYEEGFASIPGIKTLRQLPERENAWHLFVIQVDPREFGMDREGLIRFLTGKKIGTSVHFKPVHTMTYYEEHLPQNPVPLPHAEAFYQTIISLPLYPSMGEEDVQYVIESVREASQLDAK</sequence>
<evidence type="ECO:0000313" key="4">
    <source>
        <dbReference type="EMBL" id="VYS78656.1"/>
    </source>
</evidence>
<keyword evidence="4" id="KW-0032">Aminotransferase</keyword>
<dbReference type="PANTHER" id="PTHR30244">
    <property type="entry name" value="TRANSAMINASE"/>
    <property type="match status" value="1"/>
</dbReference>
<dbReference type="InterPro" id="IPR015424">
    <property type="entry name" value="PyrdxlP-dep_Trfase"/>
</dbReference>
<dbReference type="InterPro" id="IPR015421">
    <property type="entry name" value="PyrdxlP-dep_Trfase_major"/>
</dbReference>
<dbReference type="GO" id="GO:0000271">
    <property type="term" value="P:polysaccharide biosynthetic process"/>
    <property type="evidence" value="ECO:0007669"/>
    <property type="project" value="TreeGrafter"/>
</dbReference>